<feature type="signal peptide" evidence="1">
    <location>
        <begin position="1"/>
        <end position="21"/>
    </location>
</feature>
<dbReference type="Pfam" id="PF05096">
    <property type="entry name" value="Glu_cyclase_2"/>
    <property type="match status" value="1"/>
</dbReference>
<evidence type="ECO:0000313" key="2">
    <source>
        <dbReference type="EMBL" id="GAA1992055.1"/>
    </source>
</evidence>
<feature type="chain" id="PRO_5047119688" evidence="1">
    <location>
        <begin position="22"/>
        <end position="257"/>
    </location>
</feature>
<dbReference type="PROSITE" id="PS51257">
    <property type="entry name" value="PROKAR_LIPOPROTEIN"/>
    <property type="match status" value="1"/>
</dbReference>
<dbReference type="InterPro" id="IPR011044">
    <property type="entry name" value="Quino_amine_DH_bsu"/>
</dbReference>
<keyword evidence="1" id="KW-0732">Signal</keyword>
<reference evidence="2 3" key="1">
    <citation type="journal article" date="2019" name="Int. J. Syst. Evol. Microbiol.">
        <title>The Global Catalogue of Microorganisms (GCM) 10K type strain sequencing project: providing services to taxonomists for standard genome sequencing and annotation.</title>
        <authorList>
            <consortium name="The Broad Institute Genomics Platform"/>
            <consortium name="The Broad Institute Genome Sequencing Center for Infectious Disease"/>
            <person name="Wu L."/>
            <person name="Ma J."/>
        </authorList>
    </citation>
    <scope>NUCLEOTIDE SEQUENCE [LARGE SCALE GENOMIC DNA]</scope>
    <source>
        <strain evidence="2 3">JCM 14545</strain>
    </source>
</reference>
<keyword evidence="3" id="KW-1185">Reference proteome</keyword>
<dbReference type="PANTHER" id="PTHR31270:SF1">
    <property type="entry name" value="GLUTAMINYL-PEPTIDE CYCLOTRANSFERASE"/>
    <property type="match status" value="1"/>
</dbReference>
<organism evidence="2 3">
    <name type="scientific">Amycolatopsis minnesotensis</name>
    <dbReference type="NCBI Taxonomy" id="337894"/>
    <lineage>
        <taxon>Bacteria</taxon>
        <taxon>Bacillati</taxon>
        <taxon>Actinomycetota</taxon>
        <taxon>Actinomycetes</taxon>
        <taxon>Pseudonocardiales</taxon>
        <taxon>Pseudonocardiaceae</taxon>
        <taxon>Amycolatopsis</taxon>
    </lineage>
</organism>
<proteinExistence type="predicted"/>
<dbReference type="PANTHER" id="PTHR31270">
    <property type="entry name" value="GLUTAMINYL-PEPTIDE CYCLOTRANSFERASE"/>
    <property type="match status" value="1"/>
</dbReference>
<dbReference type="InterPro" id="IPR007788">
    <property type="entry name" value="QCT"/>
</dbReference>
<evidence type="ECO:0000313" key="3">
    <source>
        <dbReference type="Proteomes" id="UP001501116"/>
    </source>
</evidence>
<sequence>MRSLLVTTLAIVLTLTGCAAAKPPSAPSPEKLRVEVLGTLPHDTSAFTEGLEFAGETLYEGTGLAGKSFVTAGAPGQRPRVRADLPAPLFGEGITVLGPALWQLTWQDGVAIERDPATLAERRRVPYQGEGWGLCHLGDELVMSDGSSKLTFRDPRTFAETHSVTAHAGTRAYGSLNELECAGGAVYANVFQTDRIVRIDPATGVVTAEIDASGLLTEAERALADVLNGIAAIPGTGEFLLAGKLWPKTFRVKLVPA</sequence>
<dbReference type="Proteomes" id="UP001501116">
    <property type="component" value="Unassembled WGS sequence"/>
</dbReference>
<comment type="caution">
    <text evidence="2">The sequence shown here is derived from an EMBL/GenBank/DDBJ whole genome shotgun (WGS) entry which is preliminary data.</text>
</comment>
<accession>A0ABN2ST67</accession>
<evidence type="ECO:0000256" key="1">
    <source>
        <dbReference type="SAM" id="SignalP"/>
    </source>
</evidence>
<protein>
    <submittedName>
        <fullName evidence="2">Glutaminyl-peptide cyclotransferase</fullName>
    </submittedName>
</protein>
<name>A0ABN2ST67_9PSEU</name>
<gene>
    <name evidence="2" type="ORF">GCM10009754_83630</name>
</gene>
<dbReference type="RefSeq" id="WP_344431505.1">
    <property type="nucleotide sequence ID" value="NZ_BAAANN010000063.1"/>
</dbReference>
<dbReference type="EMBL" id="BAAANN010000063">
    <property type="protein sequence ID" value="GAA1992055.1"/>
    <property type="molecule type" value="Genomic_DNA"/>
</dbReference>
<dbReference type="SUPFAM" id="SSF50969">
    <property type="entry name" value="YVTN repeat-like/Quinoprotein amine dehydrogenase"/>
    <property type="match status" value="1"/>
</dbReference>